<sequence length="153" mass="17913">MMNNIQQKQLETFWAEVLHRSKMQLSDMNVGKFNQWRKIIGDRKINRLLKLMEVLLSPDNNKFEIKLIIDLINNQFNGQLLFSCFRTSGRIIVKEGMKGDIYCMPVLYVIIRHLIDSISTDTTEHSEQNLDIDLKQMFTSNPINITLPKNQSI</sequence>
<reference evidence="1 2" key="1">
    <citation type="submission" date="2020-08" db="EMBL/GenBank/DDBJ databases">
        <title>Emergence and comparative genomics analysis of Citrobacter in Fennec fox imported from North Africa to China.</title>
        <authorList>
            <person name="Zheng B."/>
        </authorList>
    </citation>
    <scope>NUCLEOTIDE SEQUENCE [LARGE SCALE GENOMIC DNA]</scope>
    <source>
        <strain evidence="1 2">FF141</strain>
    </source>
</reference>
<evidence type="ECO:0000313" key="2">
    <source>
        <dbReference type="Proteomes" id="UP000548504"/>
    </source>
</evidence>
<dbReference type="AlphaFoldDB" id="A0A7X1BKF2"/>
<organism evidence="1 2">
    <name type="scientific">Citrobacter cronae</name>
    <dbReference type="NCBI Taxonomy" id="1748967"/>
    <lineage>
        <taxon>Bacteria</taxon>
        <taxon>Pseudomonadati</taxon>
        <taxon>Pseudomonadota</taxon>
        <taxon>Gammaproteobacteria</taxon>
        <taxon>Enterobacterales</taxon>
        <taxon>Enterobacteriaceae</taxon>
        <taxon>Citrobacter</taxon>
        <taxon>Citrobacter freundii complex</taxon>
    </lineage>
</organism>
<accession>A0A7X1BKF2</accession>
<dbReference type="EMBL" id="JACLAG010000001">
    <property type="protein sequence ID" value="MBC2618052.1"/>
    <property type="molecule type" value="Genomic_DNA"/>
</dbReference>
<dbReference type="Proteomes" id="UP000548504">
    <property type="component" value="Unassembled WGS sequence"/>
</dbReference>
<protein>
    <submittedName>
        <fullName evidence="1">Uncharacterized protein</fullName>
    </submittedName>
</protein>
<comment type="caution">
    <text evidence="1">The sequence shown here is derived from an EMBL/GenBank/DDBJ whole genome shotgun (WGS) entry which is preliminary data.</text>
</comment>
<name>A0A7X1BKF2_9ENTR</name>
<evidence type="ECO:0000313" key="1">
    <source>
        <dbReference type="EMBL" id="MBC2618052.1"/>
    </source>
</evidence>
<proteinExistence type="predicted"/>
<gene>
    <name evidence="1" type="ORF">H7I73_00150</name>
</gene>